<keyword evidence="2" id="KW-1185">Reference proteome</keyword>
<reference evidence="1" key="1">
    <citation type="submission" date="2020-01" db="EMBL/GenBank/DDBJ databases">
        <title>Identification and distribution of gene clusters putatively required for synthesis of sphingolipid metabolism inhibitors in phylogenetically diverse species of the filamentous fungus Fusarium.</title>
        <authorList>
            <person name="Kim H.-S."/>
            <person name="Busman M."/>
            <person name="Brown D.W."/>
            <person name="Divon H."/>
            <person name="Uhlig S."/>
            <person name="Proctor R.H."/>
        </authorList>
    </citation>
    <scope>NUCLEOTIDE SEQUENCE</scope>
    <source>
        <strain evidence="1">NRRL 53441</strain>
    </source>
</reference>
<dbReference type="AlphaFoldDB" id="A0A8H4KVG9"/>
<evidence type="ECO:0000313" key="1">
    <source>
        <dbReference type="EMBL" id="KAF4456043.1"/>
    </source>
</evidence>
<comment type="caution">
    <text evidence="1">The sequence shown here is derived from an EMBL/GenBank/DDBJ whole genome shotgun (WGS) entry which is preliminary data.</text>
</comment>
<sequence length="279" mass="31986">MDRVLMDKLLEDECFIERTWETAYRRSRKLTGADRQRIVEAVHEIRFYSSNSHLSHKAVDLIRNYIHSLEDPRKLEWVVNLAEEIVKKREQDSPAVKLLGTVIDTIWTSHKSREDPTNQAEAIGRSASALCLLPKPQLLRPSPQPGPRPYHMTLFPTPPLLAEQTLGHDAMQQRVDSFSRLSLTADNDILPRPWSSPQMPSNPTILIPRLSETVMSLPGRDDITGSQLPTTIEEMNAELEQRHRDEEFLKQQLINNQLLIMTLRSNMRNVALGRNGEAF</sequence>
<evidence type="ECO:0000313" key="2">
    <source>
        <dbReference type="Proteomes" id="UP000605986"/>
    </source>
</evidence>
<accession>A0A8H4KVG9</accession>
<dbReference type="EMBL" id="JAADJG010000070">
    <property type="protein sequence ID" value="KAF4456043.1"/>
    <property type="molecule type" value="Genomic_DNA"/>
</dbReference>
<proteinExistence type="predicted"/>
<gene>
    <name evidence="1" type="ORF">F53441_1764</name>
</gene>
<name>A0A8H4KVG9_9HYPO</name>
<dbReference type="Proteomes" id="UP000605986">
    <property type="component" value="Unassembled WGS sequence"/>
</dbReference>
<organism evidence="1 2">
    <name type="scientific">Fusarium austroafricanum</name>
    <dbReference type="NCBI Taxonomy" id="2364996"/>
    <lineage>
        <taxon>Eukaryota</taxon>
        <taxon>Fungi</taxon>
        <taxon>Dikarya</taxon>
        <taxon>Ascomycota</taxon>
        <taxon>Pezizomycotina</taxon>
        <taxon>Sordariomycetes</taxon>
        <taxon>Hypocreomycetidae</taxon>
        <taxon>Hypocreales</taxon>
        <taxon>Nectriaceae</taxon>
        <taxon>Fusarium</taxon>
        <taxon>Fusarium concolor species complex</taxon>
    </lineage>
</organism>
<protein>
    <submittedName>
        <fullName evidence="1">Uncharacterized protein</fullName>
    </submittedName>
</protein>